<accession>X0T5T3</accession>
<feature type="non-terminal residue" evidence="7">
    <location>
        <position position="110"/>
    </location>
</feature>
<proteinExistence type="inferred from homology"/>
<sequence length="110" mass="11854">KYTPAAGIPALREAIADDYTRRSGLSVTPAHVIVSNGAKHSLHNVFTAVLNPGDEVIVPTPYWVSYAELIKLVGAKPILVETSIDEDFKLQPAALKSAITPQTRMLLLCS</sequence>
<name>X0T5T3_9ZZZZ</name>
<dbReference type="Pfam" id="PF00155">
    <property type="entry name" value="Aminotran_1_2"/>
    <property type="match status" value="1"/>
</dbReference>
<dbReference type="GO" id="GO:0006520">
    <property type="term" value="P:amino acid metabolic process"/>
    <property type="evidence" value="ECO:0007669"/>
    <property type="project" value="InterPro"/>
</dbReference>
<dbReference type="AlphaFoldDB" id="X0T5T3"/>
<reference evidence="7" key="1">
    <citation type="journal article" date="2014" name="Front. Microbiol.">
        <title>High frequency of phylogenetically diverse reductive dehalogenase-homologous genes in deep subseafloor sedimentary metagenomes.</title>
        <authorList>
            <person name="Kawai M."/>
            <person name="Futagami T."/>
            <person name="Toyoda A."/>
            <person name="Takaki Y."/>
            <person name="Nishi S."/>
            <person name="Hori S."/>
            <person name="Arai W."/>
            <person name="Tsubouchi T."/>
            <person name="Morono Y."/>
            <person name="Uchiyama I."/>
            <person name="Ito T."/>
            <person name="Fujiyama A."/>
            <person name="Inagaki F."/>
            <person name="Takami H."/>
        </authorList>
    </citation>
    <scope>NUCLEOTIDE SEQUENCE</scope>
    <source>
        <strain evidence="7">Expedition CK06-06</strain>
    </source>
</reference>
<dbReference type="SUPFAM" id="SSF53383">
    <property type="entry name" value="PLP-dependent transferases"/>
    <property type="match status" value="1"/>
</dbReference>
<keyword evidence="5" id="KW-0663">Pyridoxal phosphate</keyword>
<evidence type="ECO:0000256" key="1">
    <source>
        <dbReference type="ARBA" id="ARBA00001933"/>
    </source>
</evidence>
<evidence type="ECO:0000256" key="2">
    <source>
        <dbReference type="ARBA" id="ARBA00007441"/>
    </source>
</evidence>
<evidence type="ECO:0000256" key="4">
    <source>
        <dbReference type="ARBA" id="ARBA00022679"/>
    </source>
</evidence>
<evidence type="ECO:0000256" key="5">
    <source>
        <dbReference type="ARBA" id="ARBA00022898"/>
    </source>
</evidence>
<dbReference type="PANTHER" id="PTHR46383">
    <property type="entry name" value="ASPARTATE AMINOTRANSFERASE"/>
    <property type="match status" value="1"/>
</dbReference>
<keyword evidence="3" id="KW-0032">Aminotransferase</keyword>
<dbReference type="EMBL" id="BARS01013958">
    <property type="protein sequence ID" value="GAF88559.1"/>
    <property type="molecule type" value="Genomic_DNA"/>
</dbReference>
<dbReference type="InterPro" id="IPR015424">
    <property type="entry name" value="PyrdxlP-dep_Trfase"/>
</dbReference>
<dbReference type="InterPro" id="IPR004839">
    <property type="entry name" value="Aminotransferase_I/II_large"/>
</dbReference>
<gene>
    <name evidence="7" type="ORF">S01H1_23879</name>
</gene>
<dbReference type="GO" id="GO:0008483">
    <property type="term" value="F:transaminase activity"/>
    <property type="evidence" value="ECO:0007669"/>
    <property type="project" value="UniProtKB-KW"/>
</dbReference>
<dbReference type="CDD" id="cd00609">
    <property type="entry name" value="AAT_like"/>
    <property type="match status" value="1"/>
</dbReference>
<evidence type="ECO:0000256" key="3">
    <source>
        <dbReference type="ARBA" id="ARBA00022576"/>
    </source>
</evidence>
<protein>
    <recommendedName>
        <fullName evidence="6">Aminotransferase class I/classII large domain-containing protein</fullName>
    </recommendedName>
</protein>
<evidence type="ECO:0000259" key="6">
    <source>
        <dbReference type="Pfam" id="PF00155"/>
    </source>
</evidence>
<comment type="cofactor">
    <cofactor evidence="1">
        <name>pyridoxal 5'-phosphate</name>
        <dbReference type="ChEBI" id="CHEBI:597326"/>
    </cofactor>
</comment>
<dbReference type="Gene3D" id="3.40.640.10">
    <property type="entry name" value="Type I PLP-dependent aspartate aminotransferase-like (Major domain)"/>
    <property type="match status" value="1"/>
</dbReference>
<dbReference type="InterPro" id="IPR015421">
    <property type="entry name" value="PyrdxlP-dep_Trfase_major"/>
</dbReference>
<feature type="non-terminal residue" evidence="7">
    <location>
        <position position="1"/>
    </location>
</feature>
<dbReference type="InterPro" id="IPR050596">
    <property type="entry name" value="AspAT/PAT-like"/>
</dbReference>
<dbReference type="PANTHER" id="PTHR46383:SF1">
    <property type="entry name" value="ASPARTATE AMINOTRANSFERASE"/>
    <property type="match status" value="1"/>
</dbReference>
<keyword evidence="4" id="KW-0808">Transferase</keyword>
<feature type="domain" description="Aminotransferase class I/classII large" evidence="6">
    <location>
        <begin position="1"/>
        <end position="110"/>
    </location>
</feature>
<comment type="similarity">
    <text evidence="2">Belongs to the class-I pyridoxal-phosphate-dependent aminotransferase family.</text>
</comment>
<dbReference type="GO" id="GO:0030170">
    <property type="term" value="F:pyridoxal phosphate binding"/>
    <property type="evidence" value="ECO:0007669"/>
    <property type="project" value="InterPro"/>
</dbReference>
<evidence type="ECO:0000313" key="7">
    <source>
        <dbReference type="EMBL" id="GAF88559.1"/>
    </source>
</evidence>
<organism evidence="7">
    <name type="scientific">marine sediment metagenome</name>
    <dbReference type="NCBI Taxonomy" id="412755"/>
    <lineage>
        <taxon>unclassified sequences</taxon>
        <taxon>metagenomes</taxon>
        <taxon>ecological metagenomes</taxon>
    </lineage>
</organism>
<comment type="caution">
    <text evidence="7">The sequence shown here is derived from an EMBL/GenBank/DDBJ whole genome shotgun (WGS) entry which is preliminary data.</text>
</comment>